<evidence type="ECO:0000313" key="4">
    <source>
        <dbReference type="Proteomes" id="UP000078250"/>
    </source>
</evidence>
<evidence type="ECO:0000313" key="3">
    <source>
        <dbReference type="EMBL" id="OAT48890.1"/>
    </source>
</evidence>
<dbReference type="Proteomes" id="UP000078250">
    <property type="component" value="Unassembled WGS sequence"/>
</dbReference>
<evidence type="ECO:0000259" key="2">
    <source>
        <dbReference type="PROSITE" id="PS51750"/>
    </source>
</evidence>
<keyword evidence="4" id="KW-1185">Reference proteome</keyword>
<dbReference type="EMBL" id="LXEV01000014">
    <property type="protein sequence ID" value="OAT48890.1"/>
    <property type="molecule type" value="Genomic_DNA"/>
</dbReference>
<sequence length="198" mass="22594">MKLEKNSLIADGFAHPKISQEHILNINSDNISVIRFEGIQVRIVKINNEPWFIAADICKALEIKNVTNAIKTLDGDENTLCSIKGIKSSAGLPLFNLVAESGFYKLITRSRKATKDGTFAHRFANWVFRDVIPSIRRTGAYGVPFGELNDLTRRQKQYKEKSSQRGRDLQACREEKASLQREERALWSKHQSDWVEEC</sequence>
<feature type="domain" description="Bro-N" evidence="2">
    <location>
        <begin position="23"/>
        <end position="139"/>
    </location>
</feature>
<protein>
    <submittedName>
        <fullName evidence="3">Phage antirepressor protein</fullName>
    </submittedName>
</protein>
<dbReference type="PROSITE" id="PS51750">
    <property type="entry name" value="BRO_N"/>
    <property type="match status" value="1"/>
</dbReference>
<comment type="caution">
    <text evidence="3">The sequence shown here is derived from an EMBL/GenBank/DDBJ whole genome shotgun (WGS) entry which is preliminary data.</text>
</comment>
<gene>
    <name evidence="3" type="ORF">M997_0812</name>
</gene>
<dbReference type="Pfam" id="PF02498">
    <property type="entry name" value="Bro-N"/>
    <property type="match status" value="1"/>
</dbReference>
<proteinExistence type="predicted"/>
<dbReference type="InterPro" id="IPR003497">
    <property type="entry name" value="BRO_N_domain"/>
</dbReference>
<dbReference type="PANTHER" id="PTHR36180">
    <property type="entry name" value="DNA-BINDING PROTEIN-RELATED-RELATED"/>
    <property type="match status" value="1"/>
</dbReference>
<accession>A0AAJ3LUW9</accession>
<name>A0AAJ3LUW9_PROHU</name>
<dbReference type="AlphaFoldDB" id="A0AAJ3LUW9"/>
<dbReference type="SMART" id="SM01040">
    <property type="entry name" value="Bro-N"/>
    <property type="match status" value="1"/>
</dbReference>
<reference evidence="3 4" key="1">
    <citation type="submission" date="2016-04" db="EMBL/GenBank/DDBJ databases">
        <title>ATOL: Assembling a taxonomically balanced genome-scale reconstruction of the evolutionary history of the Enterobacteriaceae.</title>
        <authorList>
            <person name="Plunkett G.III."/>
            <person name="Neeno-Eckwall E.C."/>
            <person name="Glasner J.D."/>
            <person name="Perna N.T."/>
        </authorList>
    </citation>
    <scope>NUCLEOTIDE SEQUENCE [LARGE SCALE GENOMIC DNA]</scope>
    <source>
        <strain evidence="3 4">ATCC 700826</strain>
    </source>
</reference>
<feature type="region of interest" description="Disordered" evidence="1">
    <location>
        <begin position="179"/>
        <end position="198"/>
    </location>
</feature>
<evidence type="ECO:0000256" key="1">
    <source>
        <dbReference type="SAM" id="MobiDB-lite"/>
    </source>
</evidence>
<dbReference type="RefSeq" id="WP_064718837.1">
    <property type="nucleotide sequence ID" value="NZ_LXEV01000014.1"/>
</dbReference>
<dbReference type="PANTHER" id="PTHR36180:SF2">
    <property type="entry name" value="BRO FAMILY PROTEIN"/>
    <property type="match status" value="1"/>
</dbReference>
<organism evidence="3 4">
    <name type="scientific">Proteus hauseri ATCC 700826</name>
    <dbReference type="NCBI Taxonomy" id="1354271"/>
    <lineage>
        <taxon>Bacteria</taxon>
        <taxon>Pseudomonadati</taxon>
        <taxon>Pseudomonadota</taxon>
        <taxon>Gammaproteobacteria</taxon>
        <taxon>Enterobacterales</taxon>
        <taxon>Morganellaceae</taxon>
        <taxon>Proteus</taxon>
    </lineage>
</organism>